<proteinExistence type="predicted"/>
<dbReference type="AlphaFoldDB" id="A0A645GDL4"/>
<reference evidence="1" key="1">
    <citation type="submission" date="2019-08" db="EMBL/GenBank/DDBJ databases">
        <authorList>
            <person name="Kucharzyk K."/>
            <person name="Murdoch R.W."/>
            <person name="Higgins S."/>
            <person name="Loffler F."/>
        </authorList>
    </citation>
    <scope>NUCLEOTIDE SEQUENCE</scope>
</reference>
<sequence length="80" mass="8836">MVCIEYLFEGMRERTVADVVQQSGAKRHEPFPIIPKAIPWLFTGVIPDEFVADPAGNFIDSQRMIEAGVFGAVESIGRSP</sequence>
<organism evidence="1">
    <name type="scientific">bioreactor metagenome</name>
    <dbReference type="NCBI Taxonomy" id="1076179"/>
    <lineage>
        <taxon>unclassified sequences</taxon>
        <taxon>metagenomes</taxon>
        <taxon>ecological metagenomes</taxon>
    </lineage>
</organism>
<evidence type="ECO:0000313" key="1">
    <source>
        <dbReference type="EMBL" id="MPN23859.1"/>
    </source>
</evidence>
<gene>
    <name evidence="1" type="ORF">SDC9_171252</name>
</gene>
<comment type="caution">
    <text evidence="1">The sequence shown here is derived from an EMBL/GenBank/DDBJ whole genome shotgun (WGS) entry which is preliminary data.</text>
</comment>
<accession>A0A645GDL4</accession>
<name>A0A645GDL4_9ZZZZ</name>
<dbReference type="EMBL" id="VSSQ01072483">
    <property type="protein sequence ID" value="MPN23859.1"/>
    <property type="molecule type" value="Genomic_DNA"/>
</dbReference>
<protein>
    <submittedName>
        <fullName evidence="1">Uncharacterized protein</fullName>
    </submittedName>
</protein>